<comment type="catalytic activity">
    <reaction evidence="14">
        <text>a 6-(alpha-D-glucosaminyl)-1-(1,2-diacyl-sn-glycero-3-phospho)-1D-myo-inositol(in) = a 6-(alpha-D-glucosaminyl)-1-(1,2-diacyl-sn-glycero-3-phospho)-1D-myo-inositol(out)</text>
        <dbReference type="Rhea" id="RHEA:71491"/>
        <dbReference type="ChEBI" id="CHEBI:57997"/>
    </reaction>
</comment>
<dbReference type="STRING" id="7168.A0A182NA26"/>
<dbReference type="InterPro" id="IPR008429">
    <property type="entry name" value="CLPTM1"/>
</dbReference>
<reference evidence="17" key="2">
    <citation type="submission" date="2020-05" db="UniProtKB">
        <authorList>
            <consortium name="EnsemblMetazoa"/>
        </authorList>
    </citation>
    <scope>IDENTIFICATION</scope>
    <source>
        <strain evidence="17">WRAIR2</strain>
    </source>
</reference>
<evidence type="ECO:0000256" key="7">
    <source>
        <dbReference type="ARBA" id="ARBA00024631"/>
    </source>
</evidence>
<evidence type="ECO:0000313" key="17">
    <source>
        <dbReference type="EnsemblMetazoa" id="ADIR004502-PA"/>
    </source>
</evidence>
<evidence type="ECO:0000256" key="14">
    <source>
        <dbReference type="ARBA" id="ARBA00093208"/>
    </source>
</evidence>
<organism evidence="17 18">
    <name type="scientific">Anopheles dirus</name>
    <dbReference type="NCBI Taxonomy" id="7168"/>
    <lineage>
        <taxon>Eukaryota</taxon>
        <taxon>Metazoa</taxon>
        <taxon>Ecdysozoa</taxon>
        <taxon>Arthropoda</taxon>
        <taxon>Hexapoda</taxon>
        <taxon>Insecta</taxon>
        <taxon>Pterygota</taxon>
        <taxon>Neoptera</taxon>
        <taxon>Endopterygota</taxon>
        <taxon>Diptera</taxon>
        <taxon>Nematocera</taxon>
        <taxon>Culicoidea</taxon>
        <taxon>Culicidae</taxon>
        <taxon>Anophelinae</taxon>
        <taxon>Anopheles</taxon>
    </lineage>
</organism>
<comment type="catalytic activity">
    <reaction evidence="8">
        <text>a 1,2-diacyl-sn-glycero-3-phospho-(1D-myo-inositol)(in) = a 1,2-diacyl-sn-glycero-3-phospho-(1D-myo-inositol)(out)</text>
        <dbReference type="Rhea" id="RHEA:38691"/>
        <dbReference type="ChEBI" id="CHEBI:57880"/>
    </reaction>
</comment>
<evidence type="ECO:0000256" key="5">
    <source>
        <dbReference type="ARBA" id="ARBA00023136"/>
    </source>
</evidence>
<proteinExistence type="inferred from homology"/>
<dbReference type="VEuPathDB" id="VectorBase:ADIR004502"/>
<dbReference type="Proteomes" id="UP000075884">
    <property type="component" value="Unassembled WGS sequence"/>
</dbReference>
<dbReference type="GO" id="GO:0012505">
    <property type="term" value="C:endomembrane system"/>
    <property type="evidence" value="ECO:0007669"/>
    <property type="project" value="TreeGrafter"/>
</dbReference>
<evidence type="ECO:0000256" key="3">
    <source>
        <dbReference type="ARBA" id="ARBA00022692"/>
    </source>
</evidence>
<comment type="similarity">
    <text evidence="2">Belongs to the CLPTM1 family.</text>
</comment>
<sequence>RRQKNTRVLTRFVILCCNSRPSVDCISSFHRYRQYLSDRMKLMSLSSICGIVFLCYILHSTYTLYMLFRAPQCTDKPCYRSQLTKGKFLQLSLYTSPFANPPNGGKVAKLGTINPFDPFIELERTFTINLPKETRSNGTLHMFAVLTKGAKSLEWDSVRSQSTSVIKKFTLTHYMVPKTATINLLNDKGTNRKPKKPANQQKRVAHIRQNVFIHIITEDFSVSPKDVPAELARDIRITPDNLVMPIIRNDFAKEKLADLVEIEPTATEATLTMHYAPSSVGKIKMLAQIERAMSDLTKLGFSEKDIDEVKSIFSDTNVYLLCGTIIISSVHLLIDFLSFKNDILFWKRKRHYAGLSLRSTLWRTFSHIIIFLYLMDEETSLLILIPTGIGTLIEMWKAKKILKLDVSLRGIRFRSNDEGSDVSSAIQTQEHNTLALDRQAMQYLSYILYPLCIGGAIYSLLYLPHKSWYSWTISSMANGVYAFGFLFMLPQLFINYKLKSVAALPWRVFMYKAFNTFIDDVFAFIITMPTAHRFACFRDDIVFLVYLYQRWLYPVDKTRIDEDERALMGKDNDTTAAKDGEQKTNKPDEKQNKKDN</sequence>
<evidence type="ECO:0000256" key="6">
    <source>
        <dbReference type="ARBA" id="ARBA00024615"/>
    </source>
</evidence>
<evidence type="ECO:0000256" key="16">
    <source>
        <dbReference type="SAM" id="Phobius"/>
    </source>
</evidence>
<dbReference type="GO" id="GO:0016020">
    <property type="term" value="C:membrane"/>
    <property type="evidence" value="ECO:0007669"/>
    <property type="project" value="UniProtKB-SubCell"/>
</dbReference>
<dbReference type="PANTHER" id="PTHR21347:SF0">
    <property type="entry name" value="LIPID SCRAMBLASE CLPTM1L"/>
    <property type="match status" value="1"/>
</dbReference>
<evidence type="ECO:0000256" key="1">
    <source>
        <dbReference type="ARBA" id="ARBA00004141"/>
    </source>
</evidence>
<evidence type="ECO:0000256" key="13">
    <source>
        <dbReference type="ARBA" id="ARBA00045827"/>
    </source>
</evidence>
<evidence type="ECO:0000256" key="9">
    <source>
        <dbReference type="ARBA" id="ARBA00036810"/>
    </source>
</evidence>
<dbReference type="AlphaFoldDB" id="A0A182NA26"/>
<protein>
    <recommendedName>
        <fullName evidence="10">Lipid scramblase CLPTM1L</fullName>
    </recommendedName>
    <alternativeName>
        <fullName evidence="12">Cisplatin resistance-related protein 9</fullName>
    </alternativeName>
    <alternativeName>
        <fullName evidence="11">Cleft lip and palate transmembrane protein 1-like protein</fullName>
    </alternativeName>
</protein>
<evidence type="ECO:0000313" key="18">
    <source>
        <dbReference type="Proteomes" id="UP000075884"/>
    </source>
</evidence>
<dbReference type="Pfam" id="PF05602">
    <property type="entry name" value="CLPTM1"/>
    <property type="match status" value="1"/>
</dbReference>
<keyword evidence="5 16" id="KW-0472">Membrane</keyword>
<evidence type="ECO:0000256" key="4">
    <source>
        <dbReference type="ARBA" id="ARBA00022989"/>
    </source>
</evidence>
<dbReference type="PANTHER" id="PTHR21347">
    <property type="entry name" value="CLEFT LIP AND PALATE ASSOCIATED TRANSMEMBRANE PROTEIN-RELATED"/>
    <property type="match status" value="1"/>
</dbReference>
<feature type="region of interest" description="Disordered" evidence="15">
    <location>
        <begin position="570"/>
        <end position="596"/>
    </location>
</feature>
<comment type="catalytic activity">
    <reaction evidence="7">
        <text>a 1,2-diacyl-sn-glycero-3-phosphocholine(in) = a 1,2-diacyl-sn-glycero-3-phosphocholine(out)</text>
        <dbReference type="Rhea" id="RHEA:38571"/>
        <dbReference type="ChEBI" id="CHEBI:57643"/>
    </reaction>
</comment>
<name>A0A182NA26_9DIPT</name>
<keyword evidence="3 16" id="KW-0812">Transmembrane</keyword>
<accession>A0A182NA26</accession>
<evidence type="ECO:0000256" key="10">
    <source>
        <dbReference type="ARBA" id="ARBA00040905"/>
    </source>
</evidence>
<keyword evidence="4 16" id="KW-1133">Transmembrane helix</keyword>
<feature type="transmembrane region" description="Helical" evidence="16">
    <location>
        <begin position="318"/>
        <end position="339"/>
    </location>
</feature>
<comment type="catalytic activity">
    <reaction evidence="6">
        <text>a 1,2-diacyl-sn-glycero-3-phosphoethanolamine(in) = a 1,2-diacyl-sn-glycero-3-phosphoethanolamine(out)</text>
        <dbReference type="Rhea" id="RHEA:38895"/>
        <dbReference type="ChEBI" id="CHEBI:64612"/>
    </reaction>
</comment>
<evidence type="ECO:0000256" key="12">
    <source>
        <dbReference type="ARBA" id="ARBA00043155"/>
    </source>
</evidence>
<feature type="transmembrane region" description="Helical" evidence="16">
    <location>
        <begin position="42"/>
        <end position="68"/>
    </location>
</feature>
<keyword evidence="18" id="KW-1185">Reference proteome</keyword>
<feature type="transmembrane region" description="Helical" evidence="16">
    <location>
        <begin position="443"/>
        <end position="462"/>
    </location>
</feature>
<comment type="function">
    <text evidence="13">Scramblase that mediates the translocation of glucosaminylphosphatidylinositol (alpha-D-GlcN-(1-6)-(1,2-diacyl-sn-glycero-3-phospho)-1D-myo-inositol, GlcN-PI) across the endoplasmic reticulum (ER) membrane, from the cytosolic leaflet to the luminal leaflet of the ER membrane, where it participates in the biosynthesis of glycosylphosphatidylinositol (GPI). GPI is a lipid glycoconjugate involved in post-translational modification of proteins. Can also translocate 1,2-diacyl-sn-glycero-3-phospho-(1D-myo-inositol) (phosphatidylinositol or PI), as well as several other phospholipids (1,2-diacyl-sn-glycero-3-phosphocholine, 1,2-diacyl-sn-glycero-3-phosphoethanolamine), and N-acetylglucosaminylphosphatidylinositol (GlcNAc-PI) in vitro.</text>
</comment>
<comment type="subcellular location">
    <subcellularLocation>
        <location evidence="1">Membrane</location>
        <topology evidence="1">Multi-pass membrane protein</topology>
    </subcellularLocation>
</comment>
<dbReference type="EnsemblMetazoa" id="ADIR004502-RA">
    <property type="protein sequence ID" value="ADIR004502-PA"/>
    <property type="gene ID" value="ADIR004502"/>
</dbReference>
<comment type="catalytic activity">
    <reaction evidence="9">
        <text>6-(alpha-D-glucosaminyl)-(1-octadecanoyl,2-(9Z)-octadecenoyl-sn-glycero-3-phospho)-1D-myo-inositol(in) = 6-(alpha-D-glucosaminyl)-(1-octadecanoyl,2-(9Z)-octadecenoyl-sn-glycero-3-phospho)-1D-myo-inositol(out)</text>
        <dbReference type="Rhea" id="RHEA:71495"/>
        <dbReference type="ChEBI" id="CHEBI:190691"/>
    </reaction>
</comment>
<evidence type="ECO:0000256" key="11">
    <source>
        <dbReference type="ARBA" id="ARBA00042320"/>
    </source>
</evidence>
<evidence type="ECO:0000256" key="2">
    <source>
        <dbReference type="ARBA" id="ARBA00009310"/>
    </source>
</evidence>
<reference evidence="18" key="1">
    <citation type="submission" date="2013-03" db="EMBL/GenBank/DDBJ databases">
        <title>The Genome Sequence of Anopheles dirus WRAIR2.</title>
        <authorList>
            <consortium name="The Broad Institute Genomics Platform"/>
            <person name="Neafsey D.E."/>
            <person name="Walton C."/>
            <person name="Walker B."/>
            <person name="Young S.K."/>
            <person name="Zeng Q."/>
            <person name="Gargeya S."/>
            <person name="Fitzgerald M."/>
            <person name="Haas B."/>
            <person name="Abouelleil A."/>
            <person name="Allen A.W."/>
            <person name="Alvarado L."/>
            <person name="Arachchi H.M."/>
            <person name="Berlin A.M."/>
            <person name="Chapman S.B."/>
            <person name="Gainer-Dewar J."/>
            <person name="Goldberg J."/>
            <person name="Griggs A."/>
            <person name="Gujja S."/>
            <person name="Hansen M."/>
            <person name="Howarth C."/>
            <person name="Imamovic A."/>
            <person name="Ireland A."/>
            <person name="Larimer J."/>
            <person name="McCowan C."/>
            <person name="Murphy C."/>
            <person name="Pearson M."/>
            <person name="Poon T.W."/>
            <person name="Priest M."/>
            <person name="Roberts A."/>
            <person name="Saif S."/>
            <person name="Shea T."/>
            <person name="Sisk P."/>
            <person name="Sykes S."/>
            <person name="Wortman J."/>
            <person name="Nusbaum C."/>
            <person name="Birren B."/>
        </authorList>
    </citation>
    <scope>NUCLEOTIDE SEQUENCE [LARGE SCALE GENOMIC DNA]</scope>
    <source>
        <strain evidence="18">WRAIR2</strain>
    </source>
</reference>
<evidence type="ECO:0000256" key="15">
    <source>
        <dbReference type="SAM" id="MobiDB-lite"/>
    </source>
</evidence>
<feature type="transmembrane region" description="Helical" evidence="16">
    <location>
        <begin position="468"/>
        <end position="489"/>
    </location>
</feature>
<evidence type="ECO:0000256" key="8">
    <source>
        <dbReference type="ARBA" id="ARBA00035895"/>
    </source>
</evidence>